<dbReference type="OrthoDB" id="3182222at2"/>
<keyword evidence="8" id="KW-1185">Reference proteome</keyword>
<comment type="caution">
    <text evidence="7">The sequence shown here is derived from an EMBL/GenBank/DDBJ whole genome shotgun (WGS) entry which is preliminary data.</text>
</comment>
<dbReference type="Pfam" id="PF12698">
    <property type="entry name" value="ABC2_membrane_3"/>
    <property type="match status" value="1"/>
</dbReference>
<dbReference type="EMBL" id="JXRR01000010">
    <property type="protein sequence ID" value="KIL49056.1"/>
    <property type="molecule type" value="Genomic_DNA"/>
</dbReference>
<dbReference type="PATRIC" id="fig|220754.4.peg.1110"/>
<feature type="transmembrane region" description="Helical" evidence="5">
    <location>
        <begin position="92"/>
        <end position="117"/>
    </location>
</feature>
<comment type="subcellular location">
    <subcellularLocation>
        <location evidence="1">Membrane</location>
        <topology evidence="1">Multi-pass membrane protein</topology>
    </subcellularLocation>
</comment>
<organism evidence="7 8">
    <name type="scientific">Jeotgalibacillus campisalis</name>
    <dbReference type="NCBI Taxonomy" id="220754"/>
    <lineage>
        <taxon>Bacteria</taxon>
        <taxon>Bacillati</taxon>
        <taxon>Bacillota</taxon>
        <taxon>Bacilli</taxon>
        <taxon>Bacillales</taxon>
        <taxon>Caryophanaceae</taxon>
        <taxon>Jeotgalibacillus</taxon>
    </lineage>
</organism>
<evidence type="ECO:0000256" key="4">
    <source>
        <dbReference type="ARBA" id="ARBA00023136"/>
    </source>
</evidence>
<evidence type="ECO:0000313" key="7">
    <source>
        <dbReference type="EMBL" id="KIL49056.1"/>
    </source>
</evidence>
<gene>
    <name evidence="7" type="ORF">KR50_10910</name>
</gene>
<dbReference type="InterPro" id="IPR013525">
    <property type="entry name" value="ABC2_TM"/>
</dbReference>
<feature type="transmembrane region" description="Helical" evidence="5">
    <location>
        <begin position="51"/>
        <end position="71"/>
    </location>
</feature>
<keyword evidence="4 5" id="KW-0472">Membrane</keyword>
<evidence type="ECO:0000259" key="6">
    <source>
        <dbReference type="Pfam" id="PF12698"/>
    </source>
</evidence>
<dbReference type="GO" id="GO:0140359">
    <property type="term" value="F:ABC-type transporter activity"/>
    <property type="evidence" value="ECO:0007669"/>
    <property type="project" value="InterPro"/>
</dbReference>
<dbReference type="AlphaFoldDB" id="A0A0C2VXC4"/>
<evidence type="ECO:0000256" key="2">
    <source>
        <dbReference type="ARBA" id="ARBA00022692"/>
    </source>
</evidence>
<evidence type="ECO:0000256" key="3">
    <source>
        <dbReference type="ARBA" id="ARBA00022989"/>
    </source>
</evidence>
<feature type="transmembrane region" description="Helical" evidence="5">
    <location>
        <begin position="153"/>
        <end position="171"/>
    </location>
</feature>
<evidence type="ECO:0000256" key="5">
    <source>
        <dbReference type="SAM" id="Phobius"/>
    </source>
</evidence>
<feature type="transmembrane region" description="Helical" evidence="5">
    <location>
        <begin position="208"/>
        <end position="229"/>
    </location>
</feature>
<feature type="transmembrane region" description="Helical" evidence="5">
    <location>
        <begin position="21"/>
        <end position="39"/>
    </location>
</feature>
<evidence type="ECO:0000313" key="8">
    <source>
        <dbReference type="Proteomes" id="UP000031972"/>
    </source>
</evidence>
<dbReference type="Proteomes" id="UP000031972">
    <property type="component" value="Unassembled WGS sequence"/>
</dbReference>
<proteinExistence type="predicted"/>
<dbReference type="RefSeq" id="WP_041055839.1">
    <property type="nucleotide sequence ID" value="NZ_JXRR01000010.1"/>
</dbReference>
<reference evidence="7 8" key="1">
    <citation type="submission" date="2015-01" db="EMBL/GenBank/DDBJ databases">
        <title>Jeotgalibacillus campisalis genome sequencing.</title>
        <authorList>
            <person name="Goh K.M."/>
            <person name="Chan K.-G."/>
            <person name="Yaakop A.S."/>
            <person name="Ee R."/>
            <person name="Gan H.M."/>
            <person name="Chan C.S."/>
        </authorList>
    </citation>
    <scope>NUCLEOTIDE SEQUENCE [LARGE SCALE GENOMIC DNA]</scope>
    <source>
        <strain evidence="7 8">SF-57</strain>
    </source>
</reference>
<keyword evidence="2 5" id="KW-0812">Transmembrane</keyword>
<feature type="transmembrane region" description="Helical" evidence="5">
    <location>
        <begin position="123"/>
        <end position="146"/>
    </location>
</feature>
<sequence length="236" mass="25639">MNHSIKRTMAIFQKDYKDFTKNLYVSSMVFLPLFMAAIYGRMGVQSIEMVFMIFNLTLTVIAAFTQSALIAEEKEKNTLRGLMLSPAGTGEILIGKSLVSFLISAIILLLSAVLIEYRPGNTLLIAAGLFVSILFYLGVGTLLGLITRSVMEASVAILPVLLFFSFSSFAMQLSAEYPILKAAEYLPNTQLVNLGHAVQSGAGFADGLPALLIITGWTIGISALVVVVYHKKMVDN</sequence>
<protein>
    <recommendedName>
        <fullName evidence="6">ABC-2 type transporter transmembrane domain-containing protein</fullName>
    </recommendedName>
</protein>
<name>A0A0C2VXC4_9BACL</name>
<keyword evidence="3 5" id="KW-1133">Transmembrane helix</keyword>
<feature type="domain" description="ABC-2 type transporter transmembrane" evidence="6">
    <location>
        <begin position="43"/>
        <end position="228"/>
    </location>
</feature>
<evidence type="ECO:0000256" key="1">
    <source>
        <dbReference type="ARBA" id="ARBA00004141"/>
    </source>
</evidence>
<dbReference type="GO" id="GO:0016020">
    <property type="term" value="C:membrane"/>
    <property type="evidence" value="ECO:0007669"/>
    <property type="project" value="UniProtKB-SubCell"/>
</dbReference>
<accession>A0A0C2VXC4</accession>